<keyword evidence="2" id="KW-1185">Reference proteome</keyword>
<protein>
    <recommendedName>
        <fullName evidence="3">F-box domain-containing protein</fullName>
    </recommendedName>
</protein>
<organism evidence="1 2">
    <name type="scientific">Crepidotus variabilis</name>
    <dbReference type="NCBI Taxonomy" id="179855"/>
    <lineage>
        <taxon>Eukaryota</taxon>
        <taxon>Fungi</taxon>
        <taxon>Dikarya</taxon>
        <taxon>Basidiomycota</taxon>
        <taxon>Agaricomycotina</taxon>
        <taxon>Agaricomycetes</taxon>
        <taxon>Agaricomycetidae</taxon>
        <taxon>Agaricales</taxon>
        <taxon>Agaricineae</taxon>
        <taxon>Crepidotaceae</taxon>
        <taxon>Crepidotus</taxon>
    </lineage>
</organism>
<dbReference type="EMBL" id="MU157841">
    <property type="protein sequence ID" value="KAF9530141.1"/>
    <property type="molecule type" value="Genomic_DNA"/>
</dbReference>
<proteinExistence type="predicted"/>
<evidence type="ECO:0000313" key="2">
    <source>
        <dbReference type="Proteomes" id="UP000807306"/>
    </source>
</evidence>
<evidence type="ECO:0000313" key="1">
    <source>
        <dbReference type="EMBL" id="KAF9530141.1"/>
    </source>
</evidence>
<dbReference type="InterPro" id="IPR032675">
    <property type="entry name" value="LRR_dom_sf"/>
</dbReference>
<accession>A0A9P6EI77</accession>
<sequence length="450" mass="51651">MSLKISPLSWRRSSRYAEPLIPESSVPSLPAEIWFKIIRFTTRLAGHDNLGLDDAFGPAFSDEEHPEIDTGVFRDRRHMSLVCSAWAELIRNISAEYLVVYSDKQLKRLVKRLEMDKNSTERRFGARTTRVDFKIVGEYNAKLAARLFRSTPNLLIYSNKNGPGDHPVRYTPHEVLRSLLAHCGQTLRRVDWAGPGEPPRYQDLAFFCNHLPKLTTLRLMAIYSYPRLPDGAPPTMRLPSLTTLSLGIIPEPPVHKEHYAITWDPLLQYLSLSPQQLPALNRFECDLFPQQVATMVFFNAHGSKLRLFRTTTCFADAQLPQAVSACSNLRDLVIVHGAEVVAFPQHHPTLERVCLLPTIDVQVDMPKKMFSNAVLNPLDDLLKRAETMIAPNLKEIRIRNVGGFTAIVDQEFWIMNWYRRLRLRRIEFVDQFGISYDKFDNRTPLDLVRC</sequence>
<dbReference type="Gene3D" id="3.80.10.10">
    <property type="entry name" value="Ribonuclease Inhibitor"/>
    <property type="match status" value="1"/>
</dbReference>
<dbReference type="Proteomes" id="UP000807306">
    <property type="component" value="Unassembled WGS sequence"/>
</dbReference>
<dbReference type="OrthoDB" id="3171058at2759"/>
<reference evidence="1" key="1">
    <citation type="submission" date="2020-11" db="EMBL/GenBank/DDBJ databases">
        <authorList>
            <consortium name="DOE Joint Genome Institute"/>
            <person name="Ahrendt S."/>
            <person name="Riley R."/>
            <person name="Andreopoulos W."/>
            <person name="Labutti K."/>
            <person name="Pangilinan J."/>
            <person name="Ruiz-Duenas F.J."/>
            <person name="Barrasa J.M."/>
            <person name="Sanchez-Garcia M."/>
            <person name="Camarero S."/>
            <person name="Miyauchi S."/>
            <person name="Serrano A."/>
            <person name="Linde D."/>
            <person name="Babiker R."/>
            <person name="Drula E."/>
            <person name="Ayuso-Fernandez I."/>
            <person name="Pacheco R."/>
            <person name="Padilla G."/>
            <person name="Ferreira P."/>
            <person name="Barriuso J."/>
            <person name="Kellner H."/>
            <person name="Castanera R."/>
            <person name="Alfaro M."/>
            <person name="Ramirez L."/>
            <person name="Pisabarro A.G."/>
            <person name="Kuo A."/>
            <person name="Tritt A."/>
            <person name="Lipzen A."/>
            <person name="He G."/>
            <person name="Yan M."/>
            <person name="Ng V."/>
            <person name="Cullen D."/>
            <person name="Martin F."/>
            <person name="Rosso M.-N."/>
            <person name="Henrissat B."/>
            <person name="Hibbett D."/>
            <person name="Martinez A.T."/>
            <person name="Grigoriev I.V."/>
        </authorList>
    </citation>
    <scope>NUCLEOTIDE SEQUENCE</scope>
    <source>
        <strain evidence="1">CBS 506.95</strain>
    </source>
</reference>
<comment type="caution">
    <text evidence="1">The sequence shown here is derived from an EMBL/GenBank/DDBJ whole genome shotgun (WGS) entry which is preliminary data.</text>
</comment>
<gene>
    <name evidence="1" type="ORF">CPB83DRAFT_851029</name>
</gene>
<evidence type="ECO:0008006" key="3">
    <source>
        <dbReference type="Google" id="ProtNLM"/>
    </source>
</evidence>
<name>A0A9P6EI77_9AGAR</name>
<dbReference type="AlphaFoldDB" id="A0A9P6EI77"/>